<keyword evidence="3" id="KW-1185">Reference proteome</keyword>
<evidence type="ECO:0000313" key="2">
    <source>
        <dbReference type="EMBL" id="QCE16440.1"/>
    </source>
</evidence>
<evidence type="ECO:0000256" key="1">
    <source>
        <dbReference type="SAM" id="MobiDB-lite"/>
    </source>
</evidence>
<dbReference type="AlphaFoldDB" id="A0A4D6NRB6"/>
<gene>
    <name evidence="2" type="ORF">DEO72_LG11g3456</name>
</gene>
<evidence type="ECO:0008006" key="4">
    <source>
        <dbReference type="Google" id="ProtNLM"/>
    </source>
</evidence>
<organism evidence="2 3">
    <name type="scientific">Vigna unguiculata</name>
    <name type="common">Cowpea</name>
    <dbReference type="NCBI Taxonomy" id="3917"/>
    <lineage>
        <taxon>Eukaryota</taxon>
        <taxon>Viridiplantae</taxon>
        <taxon>Streptophyta</taxon>
        <taxon>Embryophyta</taxon>
        <taxon>Tracheophyta</taxon>
        <taxon>Spermatophyta</taxon>
        <taxon>Magnoliopsida</taxon>
        <taxon>eudicotyledons</taxon>
        <taxon>Gunneridae</taxon>
        <taxon>Pentapetalae</taxon>
        <taxon>rosids</taxon>
        <taxon>fabids</taxon>
        <taxon>Fabales</taxon>
        <taxon>Fabaceae</taxon>
        <taxon>Papilionoideae</taxon>
        <taxon>50 kb inversion clade</taxon>
        <taxon>NPAAA clade</taxon>
        <taxon>indigoferoid/millettioid clade</taxon>
        <taxon>Phaseoleae</taxon>
        <taxon>Vigna</taxon>
    </lineage>
</organism>
<proteinExistence type="predicted"/>
<dbReference type="PANTHER" id="PTHR37613:SF4">
    <property type="entry name" value="DUF4378 DOMAIN-CONTAINING PROTEIN"/>
    <property type="match status" value="1"/>
</dbReference>
<evidence type="ECO:0000313" key="3">
    <source>
        <dbReference type="Proteomes" id="UP000501690"/>
    </source>
</evidence>
<protein>
    <recommendedName>
        <fullName evidence="4">DUF4378 domain-containing protein</fullName>
    </recommendedName>
</protein>
<reference evidence="2 3" key="1">
    <citation type="submission" date="2019-04" db="EMBL/GenBank/DDBJ databases">
        <title>An improved genome assembly and genetic linkage map for asparagus bean, Vigna unguiculata ssp. sesquipedialis.</title>
        <authorList>
            <person name="Xia Q."/>
            <person name="Zhang R."/>
            <person name="Dong Y."/>
        </authorList>
    </citation>
    <scope>NUCLEOTIDE SEQUENCE [LARGE SCALE GENOMIC DNA]</scope>
    <source>
        <tissue evidence="2">Leaf</tissue>
    </source>
</reference>
<feature type="region of interest" description="Disordered" evidence="1">
    <location>
        <begin position="186"/>
        <end position="218"/>
    </location>
</feature>
<sequence>MCSRGGNREFAEVDFEVEKKQVTEEEICCLFRFIALPRITPPFNIRIFLYPHPTPPFPSLSMASPKPKSGKRLAEFLKEQQDPFILDLYLLERGYSTTAQSANNRKREPLFQFSKLLTTLHKKLLFHNPTCILIRESHIIDQHVLDSVPRGAESSDQTIEDTDRFSFSTATNSTVYLSCSDTDEDGTALSPQKNKALFSPHTGIPQSQQTTDNEKQEQRCLEGDPVADCGRRISVTEEATLKRDFSGKEERRSNCCVFVPKKMTEDPVLSVALWSSVIQSAKREKCNKELGEVLGANANVCHVLKSKTLLHKLKQVVFYCVREISVNVWRKECREHQCLKESRGREELGKIICVRTRELGANEKNRITSLLSLDEWGEFKPQVRHICVEIADALLERFTQDIVAEMIQLYSAPKL</sequence>
<dbReference type="EMBL" id="CP039355">
    <property type="protein sequence ID" value="QCE16440.1"/>
    <property type="molecule type" value="Genomic_DNA"/>
</dbReference>
<accession>A0A4D6NRB6</accession>
<dbReference type="Proteomes" id="UP000501690">
    <property type="component" value="Linkage Group LG11"/>
</dbReference>
<name>A0A4D6NRB6_VIGUN</name>
<dbReference type="PANTHER" id="PTHR37613">
    <property type="entry name" value="DUF4378 DOMAIN PROTEIN"/>
    <property type="match status" value="1"/>
</dbReference>